<accession>A0AAD4XQG3</accession>
<dbReference type="InterPro" id="IPR006502">
    <property type="entry name" value="PDDEXK-like"/>
</dbReference>
<dbReference type="PANTHER" id="PTHR31579:SF14">
    <property type="entry name" value="RNA POLYMERASE SUBUNIT BETA-BETA PROTEIN, PUTATIVE (DUF506)-RELATED"/>
    <property type="match status" value="1"/>
</dbReference>
<protein>
    <submittedName>
        <fullName evidence="2">Uncharacterized protein</fullName>
    </submittedName>
</protein>
<evidence type="ECO:0000256" key="1">
    <source>
        <dbReference type="SAM" id="MobiDB-lite"/>
    </source>
</evidence>
<name>A0AAD4XQG3_9MAGN</name>
<gene>
    <name evidence="2" type="ORF">MKW98_001914</name>
</gene>
<dbReference type="EMBL" id="JAJJMB010005785">
    <property type="protein sequence ID" value="KAI3937343.1"/>
    <property type="molecule type" value="Genomic_DNA"/>
</dbReference>
<evidence type="ECO:0000313" key="2">
    <source>
        <dbReference type="EMBL" id="KAI3937343.1"/>
    </source>
</evidence>
<feature type="region of interest" description="Disordered" evidence="1">
    <location>
        <begin position="1"/>
        <end position="32"/>
    </location>
</feature>
<feature type="compositionally biased region" description="Polar residues" evidence="1">
    <location>
        <begin position="363"/>
        <end position="386"/>
    </location>
</feature>
<dbReference type="Proteomes" id="UP001202328">
    <property type="component" value="Unassembled WGS sequence"/>
</dbReference>
<dbReference type="PANTHER" id="PTHR31579">
    <property type="entry name" value="OS03G0796600 PROTEIN"/>
    <property type="match status" value="1"/>
</dbReference>
<organism evidence="2 3">
    <name type="scientific">Papaver atlanticum</name>
    <dbReference type="NCBI Taxonomy" id="357466"/>
    <lineage>
        <taxon>Eukaryota</taxon>
        <taxon>Viridiplantae</taxon>
        <taxon>Streptophyta</taxon>
        <taxon>Embryophyta</taxon>
        <taxon>Tracheophyta</taxon>
        <taxon>Spermatophyta</taxon>
        <taxon>Magnoliopsida</taxon>
        <taxon>Ranunculales</taxon>
        <taxon>Papaveraceae</taxon>
        <taxon>Papaveroideae</taxon>
        <taxon>Papaver</taxon>
    </lineage>
</organism>
<comment type="caution">
    <text evidence="2">The sequence shown here is derived from an EMBL/GenBank/DDBJ whole genome shotgun (WGS) entry which is preliminary data.</text>
</comment>
<feature type="compositionally biased region" description="Low complexity" evidence="1">
    <location>
        <begin position="13"/>
        <end position="30"/>
    </location>
</feature>
<keyword evidence="3" id="KW-1185">Reference proteome</keyword>
<proteinExistence type="predicted"/>
<sequence length="429" mass="47699">MPFQTMKIQPIDSTTAKESSSTTAAVTTSSIRTDPVKPVVKSRFKRLFERQFLRNSAAEKLGDHHNNNNKDVVTNADLVEPSSVCLAKMVQCFIEESHNDSKQSQKCAGRNCFNGSNNYTTDSSDDEFEFCCGGFTDSISSSSAEASEYLKSLIQCPSVTERNLFADTSKIVEKNKICKPRKDDCRKIVIEGLLILGYDASICKSRWEKTHAYPAGEYEYIDVIIDGERFILDVDFRSEFEIARSTKHYRSVLQALPLIFVGKADRLQQIVGIVSEAAKQSLKKKGMHLPPWRKVDYMKSKWISSYARITPPPMTTTSPPSPPQEVISKVAIDGNQKKDSCLIKTKNFSGEFELIFSQKVSKSESATNPESDATTTDVTSSIPIESNSDESEKIKVVVSPWEPPAVKPKSTQKGGKIVTGLAYVLKDKP</sequence>
<reference evidence="2" key="1">
    <citation type="submission" date="2022-04" db="EMBL/GenBank/DDBJ databases">
        <title>A functionally conserved STORR gene fusion in Papaver species that diverged 16.8 million years ago.</title>
        <authorList>
            <person name="Catania T."/>
        </authorList>
    </citation>
    <scope>NUCLEOTIDE SEQUENCE</scope>
    <source>
        <strain evidence="2">S-188037</strain>
    </source>
</reference>
<dbReference type="AlphaFoldDB" id="A0AAD4XQG3"/>
<dbReference type="Pfam" id="PF04720">
    <property type="entry name" value="PDDEXK_6"/>
    <property type="match status" value="1"/>
</dbReference>
<dbReference type="NCBIfam" id="TIGR01615">
    <property type="entry name" value="A_thal_3542"/>
    <property type="match status" value="1"/>
</dbReference>
<feature type="region of interest" description="Disordered" evidence="1">
    <location>
        <begin position="363"/>
        <end position="393"/>
    </location>
</feature>
<evidence type="ECO:0000313" key="3">
    <source>
        <dbReference type="Proteomes" id="UP001202328"/>
    </source>
</evidence>